<keyword evidence="3" id="KW-1185">Reference proteome</keyword>
<comment type="caution">
    <text evidence="2">The sequence shown here is derived from an EMBL/GenBank/DDBJ whole genome shotgun (WGS) entry which is preliminary data.</text>
</comment>
<dbReference type="Proteomes" id="UP001560685">
    <property type="component" value="Unassembled WGS sequence"/>
</dbReference>
<dbReference type="EMBL" id="JBEHZE010000001">
    <property type="protein sequence ID" value="MEX6632178.1"/>
    <property type="molecule type" value="Genomic_DNA"/>
</dbReference>
<protein>
    <submittedName>
        <fullName evidence="2">Uncharacterized protein</fullName>
    </submittedName>
</protein>
<dbReference type="RefSeq" id="WP_369311998.1">
    <property type="nucleotide sequence ID" value="NZ_JBEHZE010000001.1"/>
</dbReference>
<gene>
    <name evidence="2" type="ORF">ABFZ84_01320</name>
</gene>
<organism evidence="2 3">
    <name type="scientific">Hyphococcus lacteus</name>
    <dbReference type="NCBI Taxonomy" id="3143536"/>
    <lineage>
        <taxon>Bacteria</taxon>
        <taxon>Pseudomonadati</taxon>
        <taxon>Pseudomonadota</taxon>
        <taxon>Alphaproteobacteria</taxon>
        <taxon>Parvularculales</taxon>
        <taxon>Parvularculaceae</taxon>
        <taxon>Hyphococcus</taxon>
    </lineage>
</organism>
<reference evidence="2 3" key="1">
    <citation type="submission" date="2024-05" db="EMBL/GenBank/DDBJ databases">
        <title>Three bacterial strains, DH-69, EH-24, and ECK-19 isolated from coastal sediments.</title>
        <authorList>
            <person name="Ye Y.-Q."/>
            <person name="Du Z.-J."/>
        </authorList>
    </citation>
    <scope>NUCLEOTIDE SEQUENCE [LARGE SCALE GENOMIC DNA]</scope>
    <source>
        <strain evidence="2 3">ECK-19</strain>
    </source>
</reference>
<evidence type="ECO:0000313" key="2">
    <source>
        <dbReference type="EMBL" id="MEX6632178.1"/>
    </source>
</evidence>
<accession>A0ABV3Z0U7</accession>
<evidence type="ECO:0000256" key="1">
    <source>
        <dbReference type="SAM" id="MobiDB-lite"/>
    </source>
</evidence>
<evidence type="ECO:0000313" key="3">
    <source>
        <dbReference type="Proteomes" id="UP001560685"/>
    </source>
</evidence>
<proteinExistence type="predicted"/>
<name>A0ABV3Z0U7_9PROT</name>
<feature type="region of interest" description="Disordered" evidence="1">
    <location>
        <begin position="1"/>
        <end position="29"/>
    </location>
</feature>
<sequence length="357" mass="38636">MSRNKLGPRKMLITRRNSESPSVKRQPRASLRKAIRRPYFLAVALMAGFATTGVSADTLAQPKDNALERTAANYIRYREDVAAIEAMPFKNAEVTREAHLRLAGHDPDKLAAGWVAYAALVVADQPSFAEALEKELKKKGSRRKGILGGIDGLMSNVSANPSFLRSLEGTDIAVNAVLSMAVQDGARISALGEAFKTQAYAMQKTNWGKQRISNSQTRITEAANYGRTRAEPATPVFAHPSNNGVMAPSLASAEKEWSATWGAGAGQGRVTEKNAEVVIDRILYLAARYSTDTLNPKIVEVYARNTKSQRCLSMAKLTLDQCIAATRTPYEEAFCLGEHGLNDIATCTGWVAGADGS</sequence>